<dbReference type="InterPro" id="IPR033126">
    <property type="entry name" value="Glyco_hydro_9_Asp/Glu_AS"/>
</dbReference>
<keyword evidence="2 6" id="KW-0378">Hydrolase</keyword>
<evidence type="ECO:0000313" key="11">
    <source>
        <dbReference type="Proteomes" id="UP000191055"/>
    </source>
</evidence>
<keyword evidence="4 6" id="KW-0326">Glycosidase</keyword>
<dbReference type="InterPro" id="IPR008928">
    <property type="entry name" value="6-hairpin_glycosidase_sf"/>
</dbReference>
<name>A0A1T5F9N3_9BACT</name>
<dbReference type="InterPro" id="IPR004197">
    <property type="entry name" value="Cellulase_Ig-like"/>
</dbReference>
<dbReference type="STRING" id="889453.SAMN03080601_01553"/>
<feature type="active site" evidence="6">
    <location>
        <position position="550"/>
    </location>
</feature>
<keyword evidence="3 6" id="KW-0119">Carbohydrate metabolism</keyword>
<evidence type="ECO:0000256" key="5">
    <source>
        <dbReference type="ARBA" id="ARBA00023326"/>
    </source>
</evidence>
<dbReference type="AlphaFoldDB" id="A0A1T5F9N3"/>
<dbReference type="KEGG" id="asx:CDL62_13645"/>
<dbReference type="Pfam" id="PF00759">
    <property type="entry name" value="Glyco_hydro_9"/>
    <property type="match status" value="1"/>
</dbReference>
<dbReference type="SUPFAM" id="SSF48208">
    <property type="entry name" value="Six-hairpin glycosidases"/>
    <property type="match status" value="1"/>
</dbReference>
<dbReference type="EC" id="3.2.1.4" evidence="7"/>
<evidence type="ECO:0000313" key="10">
    <source>
        <dbReference type="EMBL" id="SKB92862.1"/>
    </source>
</evidence>
<dbReference type="SUPFAM" id="SSF81296">
    <property type="entry name" value="E set domains"/>
    <property type="match status" value="1"/>
</dbReference>
<dbReference type="GO" id="GO:0008810">
    <property type="term" value="F:cellulase activity"/>
    <property type="evidence" value="ECO:0007669"/>
    <property type="project" value="UniProtKB-EC"/>
</dbReference>
<feature type="active site" evidence="6">
    <location>
        <position position="541"/>
    </location>
</feature>
<evidence type="ECO:0000256" key="1">
    <source>
        <dbReference type="ARBA" id="ARBA00007072"/>
    </source>
</evidence>
<dbReference type="PROSITE" id="PS00698">
    <property type="entry name" value="GH9_3"/>
    <property type="match status" value="1"/>
</dbReference>
<dbReference type="GO" id="GO:0030245">
    <property type="term" value="P:cellulose catabolic process"/>
    <property type="evidence" value="ECO:0007669"/>
    <property type="project" value="UniProtKB-KW"/>
</dbReference>
<comment type="catalytic activity">
    <reaction evidence="7">
        <text>Endohydrolysis of (1-&gt;4)-beta-D-glucosidic linkages in cellulose, lichenin and cereal beta-D-glucans.</text>
        <dbReference type="EC" id="3.2.1.4"/>
    </reaction>
</comment>
<dbReference type="Pfam" id="PF02927">
    <property type="entry name" value="CelD_N"/>
    <property type="match status" value="1"/>
</dbReference>
<dbReference type="OrthoDB" id="9808897at2"/>
<evidence type="ECO:0000256" key="6">
    <source>
        <dbReference type="PROSITE-ProRule" id="PRU10060"/>
    </source>
</evidence>
<keyword evidence="11" id="KW-1185">Reference proteome</keyword>
<comment type="similarity">
    <text evidence="1 6 7">Belongs to the glycosyl hydrolase 9 (cellulase E) family.</text>
</comment>
<evidence type="ECO:0000256" key="2">
    <source>
        <dbReference type="ARBA" id="ARBA00022801"/>
    </source>
</evidence>
<evidence type="ECO:0000259" key="9">
    <source>
        <dbReference type="Pfam" id="PF02927"/>
    </source>
</evidence>
<dbReference type="RefSeq" id="WP_079557318.1">
    <property type="nucleotide sequence ID" value="NZ_CP021904.1"/>
</dbReference>
<keyword evidence="7" id="KW-0136">Cellulose degradation</keyword>
<dbReference type="InterPro" id="IPR013783">
    <property type="entry name" value="Ig-like_fold"/>
</dbReference>
<feature type="domain" description="Glycoside hydrolase family 9" evidence="8">
    <location>
        <begin position="119"/>
        <end position="562"/>
    </location>
</feature>
<evidence type="ECO:0000256" key="7">
    <source>
        <dbReference type="RuleBase" id="RU361166"/>
    </source>
</evidence>
<organism evidence="10 11">
    <name type="scientific">Alkalitalea saponilacus</name>
    <dbReference type="NCBI Taxonomy" id="889453"/>
    <lineage>
        <taxon>Bacteria</taxon>
        <taxon>Pseudomonadati</taxon>
        <taxon>Bacteroidota</taxon>
        <taxon>Bacteroidia</taxon>
        <taxon>Marinilabiliales</taxon>
        <taxon>Marinilabiliaceae</taxon>
        <taxon>Alkalitalea</taxon>
    </lineage>
</organism>
<dbReference type="Gene3D" id="2.60.40.10">
    <property type="entry name" value="Immunoglobulins"/>
    <property type="match status" value="1"/>
</dbReference>
<dbReference type="EMBL" id="FUYV01000007">
    <property type="protein sequence ID" value="SKB92862.1"/>
    <property type="molecule type" value="Genomic_DNA"/>
</dbReference>
<dbReference type="InterPro" id="IPR001701">
    <property type="entry name" value="Glyco_hydro_9"/>
</dbReference>
<accession>A0A1T5F9N3</accession>
<keyword evidence="5 6" id="KW-0624">Polysaccharide degradation</keyword>
<protein>
    <recommendedName>
        <fullName evidence="7">Endoglucanase</fullName>
        <ecNumber evidence="7">3.2.1.4</ecNumber>
    </recommendedName>
</protein>
<dbReference type="InterPro" id="IPR014756">
    <property type="entry name" value="Ig_E-set"/>
</dbReference>
<dbReference type="CDD" id="cd02850">
    <property type="entry name" value="E_set_Cellulase_N"/>
    <property type="match status" value="1"/>
</dbReference>
<proteinExistence type="inferred from homology"/>
<dbReference type="InterPro" id="IPR012341">
    <property type="entry name" value="6hp_glycosidase-like_sf"/>
</dbReference>
<dbReference type="Proteomes" id="UP000191055">
    <property type="component" value="Unassembled WGS sequence"/>
</dbReference>
<evidence type="ECO:0000259" key="8">
    <source>
        <dbReference type="Pfam" id="PF00759"/>
    </source>
</evidence>
<feature type="domain" description="Cellulase Ig-like" evidence="9">
    <location>
        <begin position="30"/>
        <end position="105"/>
    </location>
</feature>
<evidence type="ECO:0000256" key="4">
    <source>
        <dbReference type="ARBA" id="ARBA00023295"/>
    </source>
</evidence>
<gene>
    <name evidence="10" type="ORF">SAMN03080601_01553</name>
</gene>
<evidence type="ECO:0000256" key="3">
    <source>
        <dbReference type="ARBA" id="ARBA00023277"/>
    </source>
</evidence>
<sequence>MKNFFRLFLLSMVSIQLFSCTGHENIEKEMPVLYNQVGYITDAPKLLLVREEVNQVIIIDAQGNEVFSAIPEEPLFWDQSGDAVRKVDFSQLNVPGTYVVVLPETNENFEIRVKDQPFREITKAALKAFYFNRSGMAIEPQYGGRWARPAGHPDTIIYVHSSAADDNRPEGTIISSPLGWYDAGDYNKYIVNSGITTYTLLSALTHFTDYYKKLDVSIPESGSGVPDLLTETLYNLKWMLTMQDPYDGGVYHKLTTKNFEGMVMPHEATNDRFVVSKGTAATLNFAAFAAKAHRVLADYESHFPGLAEKCLQKAEKAWGWAMSNPNLPYVQPDDIFTGGYGDRNFSDEFFWTASELFLSTGKDEYLDVIIEKYSKPVVPSWNQVYALGFISLLNNYDELPEIIRNLGLKNDFIALVDELVGVSKTAPYGVSIQNFVWGSNSQVANEGMLKIKGYQLTGNRYYLYSALSDLDYILGRNATGYCFVTGFGYKRVMNIHHRPSEADDNEAPVPGFLAGGPNISVLTDCGPEVERSPYPAKSYVDLECSYSTNEIAINWNAPLVYLSGAIDALLTQN</sequence>
<dbReference type="PANTHER" id="PTHR22298">
    <property type="entry name" value="ENDO-1,4-BETA-GLUCANASE"/>
    <property type="match status" value="1"/>
</dbReference>
<dbReference type="Gene3D" id="1.50.10.10">
    <property type="match status" value="1"/>
</dbReference>
<reference evidence="10 11" key="1">
    <citation type="submission" date="2017-02" db="EMBL/GenBank/DDBJ databases">
        <authorList>
            <person name="Peterson S.W."/>
        </authorList>
    </citation>
    <scope>NUCLEOTIDE SEQUENCE [LARGE SCALE GENOMIC DNA]</scope>
    <source>
        <strain evidence="10 11">DSM 24412</strain>
    </source>
</reference>